<dbReference type="EMBL" id="BNEC01000005">
    <property type="protein sequence ID" value="GHI71822.1"/>
    <property type="molecule type" value="Genomic_DNA"/>
</dbReference>
<gene>
    <name evidence="2" type="ORF">Snoj_57400</name>
</gene>
<evidence type="ECO:0000313" key="3">
    <source>
        <dbReference type="Proteomes" id="UP000613974"/>
    </source>
</evidence>
<reference evidence="3" key="1">
    <citation type="submission" date="2023-07" db="EMBL/GenBank/DDBJ databases">
        <title>Whole genome shotgun sequence of Streptomyces nojiriensis NBRC 13794.</title>
        <authorList>
            <person name="Komaki H."/>
            <person name="Tamura T."/>
        </authorList>
    </citation>
    <scope>NUCLEOTIDE SEQUENCE [LARGE SCALE GENOMIC DNA]</scope>
    <source>
        <strain evidence="3">NBRC 13794</strain>
    </source>
</reference>
<protein>
    <submittedName>
        <fullName evidence="2">Uncharacterized protein</fullName>
    </submittedName>
</protein>
<evidence type="ECO:0000256" key="1">
    <source>
        <dbReference type="SAM" id="MobiDB-lite"/>
    </source>
</evidence>
<organism evidence="2 3">
    <name type="scientific">Streptomyces nojiriensis</name>
    <dbReference type="NCBI Taxonomy" id="66374"/>
    <lineage>
        <taxon>Bacteria</taxon>
        <taxon>Bacillati</taxon>
        <taxon>Actinomycetota</taxon>
        <taxon>Actinomycetes</taxon>
        <taxon>Kitasatosporales</taxon>
        <taxon>Streptomycetaceae</taxon>
        <taxon>Streptomyces</taxon>
    </lineage>
</organism>
<sequence>MANSASGRAEDRTCAAQSRITTPAPPSIPPLTRTTAFRMRITLRPQVAALTTLKAALRKASPALNPGAEVGVPSG</sequence>
<keyword evidence="3" id="KW-1185">Reference proteome</keyword>
<accession>A0ABQ3SV78</accession>
<evidence type="ECO:0000313" key="2">
    <source>
        <dbReference type="EMBL" id="GHI71822.1"/>
    </source>
</evidence>
<comment type="caution">
    <text evidence="2">The sequence shown here is derived from an EMBL/GenBank/DDBJ whole genome shotgun (WGS) entry which is preliminary data.</text>
</comment>
<feature type="region of interest" description="Disordered" evidence="1">
    <location>
        <begin position="1"/>
        <end position="31"/>
    </location>
</feature>
<proteinExistence type="predicted"/>
<dbReference type="Proteomes" id="UP000613974">
    <property type="component" value="Unassembled WGS sequence"/>
</dbReference>
<name>A0ABQ3SV78_9ACTN</name>